<gene>
    <name evidence="1" type="ORF">GGX14DRAFT_586645</name>
</gene>
<keyword evidence="2" id="KW-1185">Reference proteome</keyword>
<sequence length="273" mass="30656">MAIDMDKAIDLRGECGHFRVLIIGRANAGKTTLLKKVCNSIEDPEIYSPEGEKIEASIVEGSAERGLHDIENQLIFKSNPQFIFHDSRGFESGSVDETDKVKAFITERAESNSLAEQLHAIWYCLPPDKDRPILKADEEFFGTYGTGKVPVIAIFTKFDGLITEAYTELKDEGLTKKEALDNQVERAEDLLETRFRKPLSKAKFPPSDYVRLDDMRQDISSCNELIATTANALTDDRLRLLFVSVQQNNIDVCIEYALRQGEETININGVCIS</sequence>
<name>A0AAD6VUC2_9AGAR</name>
<evidence type="ECO:0000313" key="1">
    <source>
        <dbReference type="EMBL" id="KAJ7220341.1"/>
    </source>
</evidence>
<dbReference type="Gene3D" id="3.40.50.300">
    <property type="entry name" value="P-loop containing nucleotide triphosphate hydrolases"/>
    <property type="match status" value="1"/>
</dbReference>
<dbReference type="AlphaFoldDB" id="A0AAD6VUC2"/>
<evidence type="ECO:0000313" key="2">
    <source>
        <dbReference type="Proteomes" id="UP001219525"/>
    </source>
</evidence>
<dbReference type="Proteomes" id="UP001219525">
    <property type="component" value="Unassembled WGS sequence"/>
</dbReference>
<dbReference type="CDD" id="cd00882">
    <property type="entry name" value="Ras_like_GTPase"/>
    <property type="match status" value="1"/>
</dbReference>
<accession>A0AAD6VUC2</accession>
<organism evidence="1 2">
    <name type="scientific">Mycena pura</name>
    <dbReference type="NCBI Taxonomy" id="153505"/>
    <lineage>
        <taxon>Eukaryota</taxon>
        <taxon>Fungi</taxon>
        <taxon>Dikarya</taxon>
        <taxon>Basidiomycota</taxon>
        <taxon>Agaricomycotina</taxon>
        <taxon>Agaricomycetes</taxon>
        <taxon>Agaricomycetidae</taxon>
        <taxon>Agaricales</taxon>
        <taxon>Marasmiineae</taxon>
        <taxon>Mycenaceae</taxon>
        <taxon>Mycena</taxon>
    </lineage>
</organism>
<protein>
    <submittedName>
        <fullName evidence="1">GTP-binding protein</fullName>
    </submittedName>
</protein>
<dbReference type="SUPFAM" id="SSF52540">
    <property type="entry name" value="P-loop containing nucleoside triphosphate hydrolases"/>
    <property type="match status" value="1"/>
</dbReference>
<proteinExistence type="predicted"/>
<reference evidence="1" key="1">
    <citation type="submission" date="2023-03" db="EMBL/GenBank/DDBJ databases">
        <title>Massive genome expansion in bonnet fungi (Mycena s.s.) driven by repeated elements and novel gene families across ecological guilds.</title>
        <authorList>
            <consortium name="Lawrence Berkeley National Laboratory"/>
            <person name="Harder C.B."/>
            <person name="Miyauchi S."/>
            <person name="Viragh M."/>
            <person name="Kuo A."/>
            <person name="Thoen E."/>
            <person name="Andreopoulos B."/>
            <person name="Lu D."/>
            <person name="Skrede I."/>
            <person name="Drula E."/>
            <person name="Henrissat B."/>
            <person name="Morin E."/>
            <person name="Kohler A."/>
            <person name="Barry K."/>
            <person name="LaButti K."/>
            <person name="Morin E."/>
            <person name="Salamov A."/>
            <person name="Lipzen A."/>
            <person name="Mereny Z."/>
            <person name="Hegedus B."/>
            <person name="Baldrian P."/>
            <person name="Stursova M."/>
            <person name="Weitz H."/>
            <person name="Taylor A."/>
            <person name="Grigoriev I.V."/>
            <person name="Nagy L.G."/>
            <person name="Martin F."/>
            <person name="Kauserud H."/>
        </authorList>
    </citation>
    <scope>NUCLEOTIDE SEQUENCE</scope>
    <source>
        <strain evidence="1">9144</strain>
    </source>
</reference>
<dbReference type="InterPro" id="IPR027417">
    <property type="entry name" value="P-loop_NTPase"/>
</dbReference>
<dbReference type="EMBL" id="JARJCW010000010">
    <property type="protein sequence ID" value="KAJ7220341.1"/>
    <property type="molecule type" value="Genomic_DNA"/>
</dbReference>
<comment type="caution">
    <text evidence="1">The sequence shown here is derived from an EMBL/GenBank/DDBJ whole genome shotgun (WGS) entry which is preliminary data.</text>
</comment>